<comment type="subcellular location">
    <subcellularLocation>
        <location evidence="1">Cytoplasm</location>
    </subcellularLocation>
</comment>
<keyword evidence="15" id="KW-0614">Plasmid</keyword>
<dbReference type="Gene3D" id="1.10.10.10">
    <property type="entry name" value="Winged helix-like DNA-binding domain superfamily/Winged helix DNA-binding domain"/>
    <property type="match status" value="1"/>
</dbReference>
<dbReference type="GO" id="GO:0008270">
    <property type="term" value="F:zinc ion binding"/>
    <property type="evidence" value="ECO:0007669"/>
    <property type="project" value="TreeGrafter"/>
</dbReference>
<feature type="binding site" evidence="14">
    <location>
        <position position="166"/>
    </location>
    <ligand>
        <name>Fe cation</name>
        <dbReference type="ChEBI" id="CHEBI:24875"/>
    </ligand>
</feature>
<feature type="binding site" evidence="14">
    <location>
        <position position="187"/>
    </location>
    <ligand>
        <name>Fe cation</name>
        <dbReference type="ChEBI" id="CHEBI:24875"/>
    </ligand>
</feature>
<comment type="subunit">
    <text evidence="3">Homodimer.</text>
</comment>
<proteinExistence type="inferred from homology"/>
<dbReference type="FunFam" id="3.30.1490.190:FF:000001">
    <property type="entry name" value="Ferric uptake regulation protein"/>
    <property type="match status" value="1"/>
</dbReference>
<keyword evidence="12" id="KW-0804">Transcription</keyword>
<evidence type="ECO:0000256" key="6">
    <source>
        <dbReference type="ARBA" id="ARBA00022491"/>
    </source>
</evidence>
<keyword evidence="8 13" id="KW-0862">Zinc</keyword>
<feature type="binding site" evidence="14">
    <location>
        <position position="168"/>
    </location>
    <ligand>
        <name>Fe cation</name>
        <dbReference type="ChEBI" id="CHEBI:24875"/>
    </ligand>
</feature>
<evidence type="ECO:0000256" key="2">
    <source>
        <dbReference type="ARBA" id="ARBA00007957"/>
    </source>
</evidence>
<dbReference type="NCBIfam" id="NF006999">
    <property type="entry name" value="PRK09462.1"/>
    <property type="match status" value="1"/>
</dbReference>
<keyword evidence="10" id="KW-0805">Transcription regulation</keyword>
<reference evidence="15 16" key="1">
    <citation type="journal article" date="2011" name="J. Bacteriol.">
        <title>Complete genome sequence of the plant pathogen Ralstonia solanacearum strain Po82.</title>
        <authorList>
            <person name="Xu J."/>
            <person name="Zheng H.J."/>
            <person name="Liu L."/>
            <person name="Pan Z.C."/>
            <person name="Prior P."/>
            <person name="Tang B."/>
            <person name="Xu J.S."/>
            <person name="Zhang H."/>
            <person name="Tian Q."/>
            <person name="Zhang L.Q."/>
            <person name="Feng J."/>
        </authorList>
    </citation>
    <scope>NUCLEOTIDE SEQUENCE [LARGE SCALE GENOMIC DNA]</scope>
    <source>
        <strain evidence="16">Po82</strain>
    </source>
</reference>
<evidence type="ECO:0000256" key="14">
    <source>
        <dbReference type="PIRSR" id="PIRSR602481-2"/>
    </source>
</evidence>
<dbReference type="InterPro" id="IPR043135">
    <property type="entry name" value="Fur_C"/>
</dbReference>
<evidence type="ECO:0000256" key="7">
    <source>
        <dbReference type="ARBA" id="ARBA00022723"/>
    </source>
</evidence>
<keyword evidence="7 13" id="KW-0479">Metal-binding</keyword>
<evidence type="ECO:0000256" key="10">
    <source>
        <dbReference type="ARBA" id="ARBA00023015"/>
    </source>
</evidence>
<gene>
    <name evidence="15" type="primary">fur2</name>
    <name evidence="15" type="ordered locus">RSPO_m00248</name>
</gene>
<evidence type="ECO:0000256" key="3">
    <source>
        <dbReference type="ARBA" id="ARBA00011738"/>
    </source>
</evidence>
<evidence type="ECO:0000256" key="1">
    <source>
        <dbReference type="ARBA" id="ARBA00004496"/>
    </source>
</evidence>
<feature type="binding site" evidence="13">
    <location>
        <position position="215"/>
    </location>
    <ligand>
        <name>Zn(2+)</name>
        <dbReference type="ChEBI" id="CHEBI:29105"/>
    </ligand>
</feature>
<dbReference type="HOGENOM" id="CLU_1209005_0_0_4"/>
<dbReference type="GO" id="GO:0032993">
    <property type="term" value="C:protein-DNA complex"/>
    <property type="evidence" value="ECO:0007669"/>
    <property type="project" value="UniProtKB-ARBA"/>
</dbReference>
<dbReference type="AlphaFoldDB" id="F6G7F3"/>
<dbReference type="KEGG" id="rsn:RSPO_m00248"/>
<dbReference type="Gene3D" id="3.30.1490.190">
    <property type="match status" value="1"/>
</dbReference>
<geneLocation type="plasmid" evidence="16"/>
<dbReference type="GO" id="GO:0001216">
    <property type="term" value="F:DNA-binding transcription activator activity"/>
    <property type="evidence" value="ECO:0007669"/>
    <property type="project" value="UniProtKB-ARBA"/>
</dbReference>
<evidence type="ECO:0000256" key="8">
    <source>
        <dbReference type="ARBA" id="ARBA00022833"/>
    </source>
</evidence>
<evidence type="ECO:0000256" key="13">
    <source>
        <dbReference type="PIRSR" id="PIRSR602481-1"/>
    </source>
</evidence>
<feature type="binding site" evidence="14">
    <location>
        <position position="204"/>
    </location>
    <ligand>
        <name>Fe cation</name>
        <dbReference type="ChEBI" id="CHEBI:24875"/>
    </ligand>
</feature>
<dbReference type="EMBL" id="CP002820">
    <property type="protein sequence ID" value="AEG70889.1"/>
    <property type="molecule type" value="Genomic_DNA"/>
</dbReference>
<accession>F6G7F3</accession>
<comment type="cofactor">
    <cofactor evidence="13">
        <name>Zn(2+)</name>
        <dbReference type="ChEBI" id="CHEBI:29105"/>
    </cofactor>
    <text evidence="13">Binds 1 zinc ion per subunit.</text>
</comment>
<evidence type="ECO:0000313" key="15">
    <source>
        <dbReference type="EMBL" id="AEG70889.1"/>
    </source>
</evidence>
<dbReference type="GO" id="GO:0045892">
    <property type="term" value="P:negative regulation of DNA-templated transcription"/>
    <property type="evidence" value="ECO:0007669"/>
    <property type="project" value="TreeGrafter"/>
</dbReference>
<name>F6G7F3_RALS8</name>
<dbReference type="InterPro" id="IPR036388">
    <property type="entry name" value="WH-like_DNA-bd_sf"/>
</dbReference>
<dbReference type="CDD" id="cd07153">
    <property type="entry name" value="Fur_like"/>
    <property type="match status" value="1"/>
</dbReference>
<evidence type="ECO:0000256" key="11">
    <source>
        <dbReference type="ARBA" id="ARBA00023125"/>
    </source>
</evidence>
<evidence type="ECO:0000256" key="9">
    <source>
        <dbReference type="ARBA" id="ARBA00023004"/>
    </source>
</evidence>
<feature type="binding site" evidence="13">
    <location>
        <position position="212"/>
    </location>
    <ligand>
        <name>Zn(2+)</name>
        <dbReference type="ChEBI" id="CHEBI:29105"/>
    </ligand>
</feature>
<dbReference type="GO" id="GO:0000976">
    <property type="term" value="F:transcription cis-regulatory region binding"/>
    <property type="evidence" value="ECO:0007669"/>
    <property type="project" value="UniProtKB-ARBA"/>
</dbReference>
<sequence>MPRRSWRHDNRSFVGTALIHRAFGRSKPPDSRESTQTPLSRLRLSRAASHAAFFSGNPIRPIPVSAPPGCIASSRPNAMPNSTDLRRAGLKATSPRVKILDILAAGTDHGRHLSAEEVYRQLLSLDIDIGISTVYRVLNQLVDAGVLLRHTFEAGHAVYEINEGTHHDHLICLTCGRVEEFHDDAIESRQESVAAERGFVLREHALALYGVCPACQAHAGAVSAVGLNA</sequence>
<feature type="binding site" evidence="13">
    <location>
        <position position="172"/>
    </location>
    <ligand>
        <name>Zn(2+)</name>
        <dbReference type="ChEBI" id="CHEBI:29105"/>
    </ligand>
</feature>
<comment type="similarity">
    <text evidence="2">Belongs to the Fur family.</text>
</comment>
<dbReference type="FunFam" id="1.10.10.10:FF:000007">
    <property type="entry name" value="Ferric uptake regulation protein"/>
    <property type="match status" value="1"/>
</dbReference>
<dbReference type="InterPro" id="IPR002481">
    <property type="entry name" value="FUR"/>
</dbReference>
<evidence type="ECO:0000256" key="12">
    <source>
        <dbReference type="ARBA" id="ARBA00023163"/>
    </source>
</evidence>
<dbReference type="SUPFAM" id="SSF46785">
    <property type="entry name" value="Winged helix' DNA-binding domain"/>
    <property type="match status" value="1"/>
</dbReference>
<dbReference type="Proteomes" id="UP000007953">
    <property type="component" value="Plasmid megaplasmid"/>
</dbReference>
<keyword evidence="9 14" id="KW-0408">Iron</keyword>
<dbReference type="GO" id="GO:1900705">
    <property type="term" value="P:negative regulation of siderophore biosynthetic process"/>
    <property type="evidence" value="ECO:0007669"/>
    <property type="project" value="TreeGrafter"/>
</dbReference>
<keyword evidence="11" id="KW-0238">DNA-binding</keyword>
<dbReference type="GO" id="GO:0005829">
    <property type="term" value="C:cytosol"/>
    <property type="evidence" value="ECO:0007669"/>
    <property type="project" value="TreeGrafter"/>
</dbReference>
<dbReference type="PATRIC" id="fig|1031711.3.peg.3511"/>
<comment type="cofactor">
    <cofactor evidence="14">
        <name>Mn(2+)</name>
        <dbReference type="ChEBI" id="CHEBI:29035"/>
    </cofactor>
    <cofactor evidence="14">
        <name>Fe(2+)</name>
        <dbReference type="ChEBI" id="CHEBI:29033"/>
    </cofactor>
    <text evidence="14">Binds 1 Mn(2+) or Fe(2+) ion per subunit.</text>
</comment>
<evidence type="ECO:0000256" key="4">
    <source>
        <dbReference type="ARBA" id="ARBA00020910"/>
    </source>
</evidence>
<evidence type="ECO:0000256" key="5">
    <source>
        <dbReference type="ARBA" id="ARBA00022490"/>
    </source>
</evidence>
<protein>
    <recommendedName>
        <fullName evidence="4">Ferric uptake regulation protein</fullName>
    </recommendedName>
</protein>
<dbReference type="PANTHER" id="PTHR33202">
    <property type="entry name" value="ZINC UPTAKE REGULATION PROTEIN"/>
    <property type="match status" value="1"/>
</dbReference>
<dbReference type="Pfam" id="PF01475">
    <property type="entry name" value="FUR"/>
    <property type="match status" value="1"/>
</dbReference>
<dbReference type="InterPro" id="IPR036390">
    <property type="entry name" value="WH_DNA-bd_sf"/>
</dbReference>
<keyword evidence="5" id="KW-0963">Cytoplasm</keyword>
<feature type="binding site" evidence="13">
    <location>
        <position position="175"/>
    </location>
    <ligand>
        <name>Zn(2+)</name>
        <dbReference type="ChEBI" id="CHEBI:29105"/>
    </ligand>
</feature>
<evidence type="ECO:0000313" key="16">
    <source>
        <dbReference type="Proteomes" id="UP000007953"/>
    </source>
</evidence>
<dbReference type="PANTHER" id="PTHR33202:SF2">
    <property type="entry name" value="FERRIC UPTAKE REGULATION PROTEIN"/>
    <property type="match status" value="1"/>
</dbReference>
<organism evidence="15 16">
    <name type="scientific">Ralstonia solanacearum (strain Po82)</name>
    <dbReference type="NCBI Taxonomy" id="1031711"/>
    <lineage>
        <taxon>Bacteria</taxon>
        <taxon>Pseudomonadati</taxon>
        <taxon>Pseudomonadota</taxon>
        <taxon>Betaproteobacteria</taxon>
        <taxon>Burkholderiales</taxon>
        <taxon>Burkholderiaceae</taxon>
        <taxon>Ralstonia</taxon>
        <taxon>Ralstonia solanacearum species complex</taxon>
    </lineage>
</organism>
<keyword evidence="6" id="KW-0678">Repressor</keyword>